<dbReference type="Proteomes" id="UP000789396">
    <property type="component" value="Unassembled WGS sequence"/>
</dbReference>
<feature type="compositionally biased region" description="Basic and acidic residues" evidence="3">
    <location>
        <begin position="7"/>
        <end position="22"/>
    </location>
</feature>
<accession>A0A9N9DMR6</accession>
<dbReference type="GO" id="GO:0006896">
    <property type="term" value="P:Golgi to vacuole transport"/>
    <property type="evidence" value="ECO:0007669"/>
    <property type="project" value="TreeGrafter"/>
</dbReference>
<proteinExistence type="predicted"/>
<dbReference type="PANTHER" id="PTHR12106">
    <property type="entry name" value="SORTILIN RELATED"/>
    <property type="match status" value="1"/>
</dbReference>
<evidence type="ECO:0000256" key="3">
    <source>
        <dbReference type="SAM" id="MobiDB-lite"/>
    </source>
</evidence>
<sequence>MVLSSDTRGEDGECKSFGHEPNRPAVRSGTYKTPKSQCKGGEDLEKDILRISDEEGTYFNTIQKFKQKFDTLITDFFYIDNTKTILIRSNEQVWKSDDEGYSWELIKELKGVKVLAMIQNQYFKEHAYSTQDNGGNWKQLDDYVRICSWALDTNFVVDDKKFIFCQSYKNKRGSQKSFINNPLQLWSSHDFGNSKTTVSDDIVGFTTFEQYMVVAEAFTILKSVTSSIILHVTTSPQVTPSPQNQWGNILKSNSNGTDFVQSLEFANRNELGFVDFEKMKGIKGIALANIVDNVDELNMGGTKKKLKTKITFNDGKQQDGCSLHLHGYTERPKPHDAFSSLSAVGLMMGVGNVGDHLTSYSDGDTFLTRDAGKTWVEVRKGAHLYEFGDQGAILIMVDDEGPTNRYSLNAGKTWQEHNFTQPTERVRVHAIATYPSGISNKFLLHGSYEGDRDKEVIVYLDLSPKLPNKLPTFISRIFSGIPIPTSRSGYQYSPLSQDDHGENHLEVSLDDYN</sequence>
<keyword evidence="1" id="KW-0677">Repeat</keyword>
<dbReference type="InterPro" id="IPR006581">
    <property type="entry name" value="VPS10"/>
</dbReference>
<dbReference type="SMART" id="SM00602">
    <property type="entry name" value="VPS10"/>
    <property type="match status" value="1"/>
</dbReference>
<dbReference type="GO" id="GO:0006623">
    <property type="term" value="P:protein targeting to vacuole"/>
    <property type="evidence" value="ECO:0007669"/>
    <property type="project" value="TreeGrafter"/>
</dbReference>
<dbReference type="GO" id="GO:0005829">
    <property type="term" value="C:cytosol"/>
    <property type="evidence" value="ECO:0007669"/>
    <property type="project" value="GOC"/>
</dbReference>
<dbReference type="SUPFAM" id="SSF110296">
    <property type="entry name" value="Oligoxyloglucan reducing end-specific cellobiohydrolase"/>
    <property type="match status" value="1"/>
</dbReference>
<dbReference type="InterPro" id="IPR050310">
    <property type="entry name" value="VPS10-sortilin"/>
</dbReference>
<dbReference type="GO" id="GO:0006895">
    <property type="term" value="P:Golgi to endosome transport"/>
    <property type="evidence" value="ECO:0007669"/>
    <property type="project" value="TreeGrafter"/>
</dbReference>
<comment type="caution">
    <text evidence="5">The sequence shown here is derived from an EMBL/GenBank/DDBJ whole genome shotgun (WGS) entry which is preliminary data.</text>
</comment>
<dbReference type="Pfam" id="PF15902">
    <property type="entry name" value="Sortilin-Vps10"/>
    <property type="match status" value="1"/>
</dbReference>
<keyword evidence="2" id="KW-0325">Glycoprotein</keyword>
<name>A0A9N9DMR6_9GLOM</name>
<evidence type="ECO:0000259" key="4">
    <source>
        <dbReference type="SMART" id="SM00602"/>
    </source>
</evidence>
<dbReference type="AlphaFoldDB" id="A0A9N9DMR6"/>
<evidence type="ECO:0000256" key="2">
    <source>
        <dbReference type="ARBA" id="ARBA00023180"/>
    </source>
</evidence>
<feature type="non-terminal residue" evidence="5">
    <location>
        <position position="513"/>
    </location>
</feature>
<dbReference type="OrthoDB" id="443634at2759"/>
<evidence type="ECO:0000313" key="6">
    <source>
        <dbReference type="Proteomes" id="UP000789396"/>
    </source>
</evidence>
<gene>
    <name evidence="5" type="ORF">RFULGI_LOCUS8098</name>
</gene>
<dbReference type="EMBL" id="CAJVPZ010012621">
    <property type="protein sequence ID" value="CAG8641465.1"/>
    <property type="molecule type" value="Genomic_DNA"/>
</dbReference>
<dbReference type="GO" id="GO:0016020">
    <property type="term" value="C:membrane"/>
    <property type="evidence" value="ECO:0007669"/>
    <property type="project" value="InterPro"/>
</dbReference>
<reference evidence="5" key="1">
    <citation type="submission" date="2021-06" db="EMBL/GenBank/DDBJ databases">
        <authorList>
            <person name="Kallberg Y."/>
            <person name="Tangrot J."/>
            <person name="Rosling A."/>
        </authorList>
    </citation>
    <scope>NUCLEOTIDE SEQUENCE</scope>
    <source>
        <strain evidence="5">IN212</strain>
    </source>
</reference>
<dbReference type="PANTHER" id="PTHR12106:SF27">
    <property type="entry name" value="SORTILIN-RELATED RECEPTOR"/>
    <property type="match status" value="1"/>
</dbReference>
<protein>
    <submittedName>
        <fullName evidence="5">17122_t:CDS:1</fullName>
    </submittedName>
</protein>
<evidence type="ECO:0000256" key="1">
    <source>
        <dbReference type="ARBA" id="ARBA00022737"/>
    </source>
</evidence>
<dbReference type="GO" id="GO:0005794">
    <property type="term" value="C:Golgi apparatus"/>
    <property type="evidence" value="ECO:0007669"/>
    <property type="project" value="TreeGrafter"/>
</dbReference>
<feature type="region of interest" description="Disordered" evidence="3">
    <location>
        <begin position="1"/>
        <end position="37"/>
    </location>
</feature>
<organism evidence="5 6">
    <name type="scientific">Racocetra fulgida</name>
    <dbReference type="NCBI Taxonomy" id="60492"/>
    <lineage>
        <taxon>Eukaryota</taxon>
        <taxon>Fungi</taxon>
        <taxon>Fungi incertae sedis</taxon>
        <taxon>Mucoromycota</taxon>
        <taxon>Glomeromycotina</taxon>
        <taxon>Glomeromycetes</taxon>
        <taxon>Diversisporales</taxon>
        <taxon>Gigasporaceae</taxon>
        <taxon>Racocetra</taxon>
    </lineage>
</organism>
<keyword evidence="6" id="KW-1185">Reference proteome</keyword>
<dbReference type="InterPro" id="IPR031778">
    <property type="entry name" value="Sortilin_N"/>
</dbReference>
<feature type="domain" description="VPS10" evidence="4">
    <location>
        <begin position="45"/>
        <end position="513"/>
    </location>
</feature>
<evidence type="ECO:0000313" key="5">
    <source>
        <dbReference type="EMBL" id="CAG8641465.1"/>
    </source>
</evidence>